<evidence type="ECO:0000259" key="1">
    <source>
        <dbReference type="PROSITE" id="PS50004"/>
    </source>
</evidence>
<evidence type="ECO:0000313" key="3">
    <source>
        <dbReference type="EMBL" id="WOG91668.1"/>
    </source>
</evidence>
<proteinExistence type="predicted"/>
<dbReference type="STRING" id="79200.A0A166A9T2"/>
<dbReference type="EMBL" id="CP093345">
    <property type="protein sequence ID" value="WOG91668.1"/>
    <property type="molecule type" value="Genomic_DNA"/>
</dbReference>
<dbReference type="InterPro" id="IPR000008">
    <property type="entry name" value="C2_dom"/>
</dbReference>
<dbReference type="EMBL" id="LNRQ01000003">
    <property type="protein sequence ID" value="KZN00919.1"/>
    <property type="molecule type" value="Genomic_DNA"/>
</dbReference>
<dbReference type="Proteomes" id="UP000077755">
    <property type="component" value="Chromosome 3"/>
</dbReference>
<dbReference type="CDD" id="cd04051">
    <property type="entry name" value="C2_SRC2_like"/>
    <property type="match status" value="1"/>
</dbReference>
<dbReference type="InterPro" id="IPR035892">
    <property type="entry name" value="C2_domain_sf"/>
</dbReference>
<evidence type="ECO:0000313" key="2">
    <source>
        <dbReference type="EMBL" id="KZN00919.1"/>
    </source>
</evidence>
<dbReference type="KEGG" id="dcr:108213943"/>
<keyword evidence="4" id="KW-1185">Reference proteome</keyword>
<feature type="domain" description="C2" evidence="1">
    <location>
        <begin position="1"/>
        <end position="110"/>
    </location>
</feature>
<dbReference type="OMA" id="SPNWNHA"/>
<protein>
    <recommendedName>
        <fullName evidence="1">C2 domain-containing protein</fullName>
    </recommendedName>
</protein>
<dbReference type="GO" id="GO:0006952">
    <property type="term" value="P:defense response"/>
    <property type="evidence" value="ECO:0007669"/>
    <property type="project" value="InterPro"/>
</dbReference>
<dbReference type="SMART" id="SM00239">
    <property type="entry name" value="C2"/>
    <property type="match status" value="1"/>
</dbReference>
<sequence>MEYRNFEVTINSARDLEDVRKVFKMEVHARVSIGNHPESEKRTPVGHGGTNPSWNFTINFIISEAMLTSYTSMLVIKLYCSRILGDRYIGEMNLSMKELYEYACPFGGSARVTHPVQKGSVDSQGLLELAYKFGERAVAHNFLMTETIGYGVPCSDTC</sequence>
<dbReference type="Gramene" id="KZN00919">
    <property type="protein sequence ID" value="KZN00919"/>
    <property type="gene ID" value="DCAR_009673"/>
</dbReference>
<reference evidence="3" key="2">
    <citation type="submission" date="2022-03" db="EMBL/GenBank/DDBJ databases">
        <title>Draft title - Genomic analysis of global carrot germplasm unveils the trajectory of domestication and the origin of high carotenoid orange carrot.</title>
        <authorList>
            <person name="Iorizzo M."/>
            <person name="Ellison S."/>
            <person name="Senalik D."/>
            <person name="Macko-Podgorni A."/>
            <person name="Grzebelus D."/>
            <person name="Bostan H."/>
            <person name="Rolling W."/>
            <person name="Curaba J."/>
            <person name="Simon P."/>
        </authorList>
    </citation>
    <scope>NUCLEOTIDE SEQUENCE</scope>
    <source>
        <tissue evidence="3">Leaf</tissue>
    </source>
</reference>
<dbReference type="InterPro" id="IPR044750">
    <property type="entry name" value="C2_SRC2/BAP"/>
</dbReference>
<dbReference type="PROSITE" id="PS50004">
    <property type="entry name" value="C2"/>
    <property type="match status" value="1"/>
</dbReference>
<evidence type="ECO:0000313" key="4">
    <source>
        <dbReference type="Proteomes" id="UP000077755"/>
    </source>
</evidence>
<gene>
    <name evidence="2" type="ORF">DCAR_009673</name>
    <name evidence="3" type="ORF">DCAR_0310918</name>
</gene>
<organism evidence="2">
    <name type="scientific">Daucus carota subsp. sativus</name>
    <name type="common">Carrot</name>
    <dbReference type="NCBI Taxonomy" id="79200"/>
    <lineage>
        <taxon>Eukaryota</taxon>
        <taxon>Viridiplantae</taxon>
        <taxon>Streptophyta</taxon>
        <taxon>Embryophyta</taxon>
        <taxon>Tracheophyta</taxon>
        <taxon>Spermatophyta</taxon>
        <taxon>Magnoliopsida</taxon>
        <taxon>eudicotyledons</taxon>
        <taxon>Gunneridae</taxon>
        <taxon>Pentapetalae</taxon>
        <taxon>asterids</taxon>
        <taxon>campanulids</taxon>
        <taxon>Apiales</taxon>
        <taxon>Apiaceae</taxon>
        <taxon>Apioideae</taxon>
        <taxon>Scandiceae</taxon>
        <taxon>Daucinae</taxon>
        <taxon>Daucus</taxon>
        <taxon>Daucus sect. Daucus</taxon>
    </lineage>
</organism>
<dbReference type="SUPFAM" id="SSF49562">
    <property type="entry name" value="C2 domain (Calcium/lipid-binding domain, CaLB)"/>
    <property type="match status" value="1"/>
</dbReference>
<dbReference type="Pfam" id="PF00168">
    <property type="entry name" value="C2"/>
    <property type="match status" value="1"/>
</dbReference>
<dbReference type="AlphaFoldDB" id="A0A166A9T2"/>
<dbReference type="OrthoDB" id="270970at2759"/>
<dbReference type="PANTHER" id="PTHR32246">
    <property type="entry name" value="INGRESSION PROTEIN FIC1"/>
    <property type="match status" value="1"/>
</dbReference>
<dbReference type="Gene3D" id="2.60.40.150">
    <property type="entry name" value="C2 domain"/>
    <property type="match status" value="1"/>
</dbReference>
<reference evidence="2" key="1">
    <citation type="journal article" date="2016" name="Nat. Genet.">
        <title>A high-quality carrot genome assembly provides new insights into carotenoid accumulation and asterid genome evolution.</title>
        <authorList>
            <person name="Iorizzo M."/>
            <person name="Ellison S."/>
            <person name="Senalik D."/>
            <person name="Zeng P."/>
            <person name="Satapoomin P."/>
            <person name="Huang J."/>
            <person name="Bowman M."/>
            <person name="Iovene M."/>
            <person name="Sanseverino W."/>
            <person name="Cavagnaro P."/>
            <person name="Yildiz M."/>
            <person name="Macko-Podgorni A."/>
            <person name="Moranska E."/>
            <person name="Grzebelus E."/>
            <person name="Grzebelus D."/>
            <person name="Ashrafi H."/>
            <person name="Zheng Z."/>
            <person name="Cheng S."/>
            <person name="Spooner D."/>
            <person name="Van Deynze A."/>
            <person name="Simon P."/>
        </authorList>
    </citation>
    <scope>NUCLEOTIDE SEQUENCE [LARGE SCALE GENOMIC DNA]</scope>
    <source>
        <tissue evidence="2">Leaf</tissue>
    </source>
</reference>
<accession>A0A166A9T2</accession>
<name>A0A166A9T2_DAUCS</name>
<dbReference type="PANTHER" id="PTHR32246:SF22">
    <property type="entry name" value="C2 DOMAIN-CONTAINING PROTEIN"/>
    <property type="match status" value="1"/>
</dbReference>